<reference evidence="3 4" key="1">
    <citation type="submission" date="2023-07" db="EMBL/GenBank/DDBJ databases">
        <title>Genomic Encyclopedia of Type Strains, Phase IV (KMG-IV): sequencing the most valuable type-strain genomes for metagenomic binning, comparative biology and taxonomic classification.</title>
        <authorList>
            <person name="Goeker M."/>
        </authorList>
    </citation>
    <scope>NUCLEOTIDE SEQUENCE [LARGE SCALE GENOMIC DNA]</scope>
    <source>
        <strain evidence="3 4">DSM 16460</strain>
    </source>
</reference>
<keyword evidence="1" id="KW-0378">Hydrolase</keyword>
<sequence length="253" mass="28474">MAIAIDQQYIDDIPVLIVHEQTQQVAPLPVMVYFHGFTSAKEQNLPLAYLLAETGYRVVLPEAIHHGERRGNISDQEVQFAFWEVVKHNLTDLAKIETWLTNQGLLEAGRFAVAGTSMGGITTAAALTQYDSIRAAGIMMGTANMQEMADYLLKGIESQGIELPFTDEELQQQLDQLKAIDLSQQIEALNDRPLFIWHGEEDPVVPYNQAIEFYRQLQEAGAKHVEFVSEPGRDHKVSRDAMLSLRDWLTSHL</sequence>
<dbReference type="RefSeq" id="WP_306977471.1">
    <property type="nucleotide sequence ID" value="NZ_JAUSTQ010000010.1"/>
</dbReference>
<gene>
    <name evidence="3" type="ORF">J2S77_002310</name>
</gene>
<comment type="caution">
    <text evidence="3">The sequence shown here is derived from an EMBL/GenBank/DDBJ whole genome shotgun (WGS) entry which is preliminary data.</text>
</comment>
<dbReference type="PANTHER" id="PTHR22946:SF9">
    <property type="entry name" value="POLYKETIDE TRANSFERASE AF380"/>
    <property type="match status" value="1"/>
</dbReference>
<dbReference type="PANTHER" id="PTHR22946">
    <property type="entry name" value="DIENELACTONE HYDROLASE DOMAIN-CONTAINING PROTEIN-RELATED"/>
    <property type="match status" value="1"/>
</dbReference>
<evidence type="ECO:0000256" key="1">
    <source>
        <dbReference type="ARBA" id="ARBA00022801"/>
    </source>
</evidence>
<evidence type="ECO:0000259" key="2">
    <source>
        <dbReference type="Pfam" id="PF00326"/>
    </source>
</evidence>
<dbReference type="Pfam" id="PF00326">
    <property type="entry name" value="Peptidase_S9"/>
    <property type="match status" value="1"/>
</dbReference>
<feature type="domain" description="Peptidase S9 prolyl oligopeptidase catalytic" evidence="2">
    <location>
        <begin position="88"/>
        <end position="240"/>
    </location>
</feature>
<dbReference type="Proteomes" id="UP001224359">
    <property type="component" value="Unassembled WGS sequence"/>
</dbReference>
<keyword evidence="4" id="KW-1185">Reference proteome</keyword>
<name>A0ABT9VHD5_9BACI</name>
<organism evidence="3 4">
    <name type="scientific">Alkalibacillus salilacus</name>
    <dbReference type="NCBI Taxonomy" id="284582"/>
    <lineage>
        <taxon>Bacteria</taxon>
        <taxon>Bacillati</taxon>
        <taxon>Bacillota</taxon>
        <taxon>Bacilli</taxon>
        <taxon>Bacillales</taxon>
        <taxon>Bacillaceae</taxon>
        <taxon>Alkalibacillus</taxon>
    </lineage>
</organism>
<dbReference type="InterPro" id="IPR001375">
    <property type="entry name" value="Peptidase_S9_cat"/>
</dbReference>
<dbReference type="EMBL" id="JAUSTQ010000010">
    <property type="protein sequence ID" value="MDQ0160307.1"/>
    <property type="molecule type" value="Genomic_DNA"/>
</dbReference>
<dbReference type="InterPro" id="IPR050261">
    <property type="entry name" value="FrsA_esterase"/>
</dbReference>
<proteinExistence type="predicted"/>
<dbReference type="InterPro" id="IPR029058">
    <property type="entry name" value="AB_hydrolase_fold"/>
</dbReference>
<dbReference type="Gene3D" id="3.40.50.1820">
    <property type="entry name" value="alpha/beta hydrolase"/>
    <property type="match status" value="1"/>
</dbReference>
<evidence type="ECO:0000313" key="4">
    <source>
        <dbReference type="Proteomes" id="UP001224359"/>
    </source>
</evidence>
<protein>
    <submittedName>
        <fullName evidence="3">Fermentation-respiration switch protein FrsA (DUF1100 family)</fullName>
    </submittedName>
</protein>
<dbReference type="SUPFAM" id="SSF53474">
    <property type="entry name" value="alpha/beta-Hydrolases"/>
    <property type="match status" value="1"/>
</dbReference>
<evidence type="ECO:0000313" key="3">
    <source>
        <dbReference type="EMBL" id="MDQ0160307.1"/>
    </source>
</evidence>
<accession>A0ABT9VHD5</accession>